<protein>
    <recommendedName>
        <fullName evidence="1">Thioredoxin domain-containing protein</fullName>
    </recommendedName>
</protein>
<evidence type="ECO:0000259" key="1">
    <source>
        <dbReference type="Pfam" id="PF00085"/>
    </source>
</evidence>
<dbReference type="InterPro" id="IPR050620">
    <property type="entry name" value="Thioredoxin_H-type-like"/>
</dbReference>
<dbReference type="Gene3D" id="3.40.30.10">
    <property type="entry name" value="Glutaredoxin"/>
    <property type="match status" value="1"/>
</dbReference>
<dbReference type="InterPro" id="IPR036249">
    <property type="entry name" value="Thioredoxin-like_sf"/>
</dbReference>
<sequence length="116" mass="13037">MKYLMTQEEFEVLIGRADPTDEIPEPPEATVVYFTATWCGPCRSVRTAELEEGLKGVQWLKCDVDQNDYTPGYCQIRSIPSFLVVKNKRVMGKFSSTSTETILANVARLLNGEELA</sequence>
<dbReference type="InterPro" id="IPR013766">
    <property type="entry name" value="Thioredoxin_domain"/>
</dbReference>
<organism evidence="2">
    <name type="scientific">viral metagenome</name>
    <dbReference type="NCBI Taxonomy" id="1070528"/>
    <lineage>
        <taxon>unclassified sequences</taxon>
        <taxon>metagenomes</taxon>
        <taxon>organismal metagenomes</taxon>
    </lineage>
</organism>
<evidence type="ECO:0000313" key="2">
    <source>
        <dbReference type="EMBL" id="QHU12987.1"/>
    </source>
</evidence>
<dbReference type="SUPFAM" id="SSF52833">
    <property type="entry name" value="Thioredoxin-like"/>
    <property type="match status" value="1"/>
</dbReference>
<dbReference type="CDD" id="cd02947">
    <property type="entry name" value="TRX_family"/>
    <property type="match status" value="1"/>
</dbReference>
<dbReference type="Pfam" id="PF00085">
    <property type="entry name" value="Thioredoxin"/>
    <property type="match status" value="1"/>
</dbReference>
<dbReference type="EMBL" id="MN740811">
    <property type="protein sequence ID" value="QHU12987.1"/>
    <property type="molecule type" value="Genomic_DNA"/>
</dbReference>
<accession>A0A6C0K8I5</accession>
<name>A0A6C0K8I5_9ZZZZ</name>
<dbReference type="AlphaFoldDB" id="A0A6C0K8I5"/>
<dbReference type="PANTHER" id="PTHR10438">
    <property type="entry name" value="THIOREDOXIN"/>
    <property type="match status" value="1"/>
</dbReference>
<proteinExistence type="predicted"/>
<reference evidence="2" key="1">
    <citation type="journal article" date="2020" name="Nature">
        <title>Giant virus diversity and host interactions through global metagenomics.</title>
        <authorList>
            <person name="Schulz F."/>
            <person name="Roux S."/>
            <person name="Paez-Espino D."/>
            <person name="Jungbluth S."/>
            <person name="Walsh D.A."/>
            <person name="Denef V.J."/>
            <person name="McMahon K.D."/>
            <person name="Konstantinidis K.T."/>
            <person name="Eloe-Fadrosh E.A."/>
            <person name="Kyrpides N.C."/>
            <person name="Woyke T."/>
        </authorList>
    </citation>
    <scope>NUCLEOTIDE SEQUENCE</scope>
    <source>
        <strain evidence="2">GVMAG-S-1101172-89</strain>
    </source>
</reference>
<dbReference type="PANTHER" id="PTHR10438:SF463">
    <property type="entry name" value="THIOREDOXIN"/>
    <property type="match status" value="1"/>
</dbReference>
<feature type="domain" description="Thioredoxin" evidence="1">
    <location>
        <begin position="22"/>
        <end position="105"/>
    </location>
</feature>